<dbReference type="AlphaFoldDB" id="A0A2S7VSW0"/>
<keyword evidence="1" id="KW-0472">Membrane</keyword>
<protein>
    <submittedName>
        <fullName evidence="2">Uncharacterized protein</fullName>
    </submittedName>
</protein>
<keyword evidence="3" id="KW-1185">Reference proteome</keyword>
<dbReference type="EMBL" id="MSCI01000001">
    <property type="protein sequence ID" value="PQJ64611.1"/>
    <property type="molecule type" value="Genomic_DNA"/>
</dbReference>
<sequence>MKNFFDSELMLSSSLNFVLLSLGLTLLLHLPIWCGFNLSRRKWKRMDYLWPLLAGIGMLGAVSEIRAKVAGDWVETEQTRAVAILESVQQFSLDKLRSDVCNGQPSLDNHGQHHEACLWYLNTAMTFKDVDFTQLPNAADFTVPAPSVPLVESDAVWVSGMLIQYEKQKNQYIKTREAQVKQPLESLFWYVSPYLVCFAIALRLTKVTAELKLDRSS</sequence>
<evidence type="ECO:0000256" key="1">
    <source>
        <dbReference type="SAM" id="Phobius"/>
    </source>
</evidence>
<keyword evidence="1" id="KW-0812">Transmembrane</keyword>
<feature type="transmembrane region" description="Helical" evidence="1">
    <location>
        <begin position="15"/>
        <end position="36"/>
    </location>
</feature>
<evidence type="ECO:0000313" key="3">
    <source>
        <dbReference type="Proteomes" id="UP000238707"/>
    </source>
</evidence>
<proteinExistence type="predicted"/>
<gene>
    <name evidence="2" type="ORF">BTO10_07510</name>
</gene>
<name>A0A2S7VSW0_9VIBR</name>
<organism evidence="2 3">
    <name type="scientific">Vibrio chagasii</name>
    <dbReference type="NCBI Taxonomy" id="170679"/>
    <lineage>
        <taxon>Bacteria</taxon>
        <taxon>Pseudomonadati</taxon>
        <taxon>Pseudomonadota</taxon>
        <taxon>Gammaproteobacteria</taxon>
        <taxon>Vibrionales</taxon>
        <taxon>Vibrionaceae</taxon>
        <taxon>Vibrio</taxon>
    </lineage>
</organism>
<evidence type="ECO:0000313" key="2">
    <source>
        <dbReference type="EMBL" id="PQJ64611.1"/>
    </source>
</evidence>
<dbReference type="RefSeq" id="WP_080566512.1">
    <property type="nucleotide sequence ID" value="NZ_MSCI01000001.1"/>
</dbReference>
<comment type="caution">
    <text evidence="2">The sequence shown here is derived from an EMBL/GenBank/DDBJ whole genome shotgun (WGS) entry which is preliminary data.</text>
</comment>
<feature type="transmembrane region" description="Helical" evidence="1">
    <location>
        <begin position="187"/>
        <end position="205"/>
    </location>
</feature>
<reference evidence="2 3" key="1">
    <citation type="submission" date="2016-12" db="EMBL/GenBank/DDBJ databases">
        <title>Diversity of luminous bacteria.</title>
        <authorList>
            <person name="Yoshizawa S."/>
            <person name="Kogure K."/>
        </authorList>
    </citation>
    <scope>NUCLEOTIDE SEQUENCE [LARGE SCALE GENOMIC DNA]</scope>
    <source>
        <strain evidence="2 3">LC2-408</strain>
    </source>
</reference>
<dbReference type="Proteomes" id="UP000238707">
    <property type="component" value="Unassembled WGS sequence"/>
</dbReference>
<accession>A0A2S7VSW0</accession>
<keyword evidence="1" id="KW-1133">Transmembrane helix</keyword>